<sequence length="53" mass="5797">MTHLHATQLDRIEEKLDTLIAALAGDDQEQEQPACTLDGELSGGERDQSMSLD</sequence>
<evidence type="ECO:0000313" key="2">
    <source>
        <dbReference type="EMBL" id="NEL78676.1"/>
    </source>
</evidence>
<reference evidence="2 3" key="1">
    <citation type="submission" date="2019-11" db="EMBL/GenBank/DDBJ databases">
        <title>Genome-resolved metagenomics to study the prevalence of co-infection and intraspecific heterogeneity among plant pathogen metapopulations.</title>
        <authorList>
            <person name="Newberry E."/>
            <person name="Bhandari R."/>
            <person name="Kemble J."/>
            <person name="Sikora E."/>
            <person name="Potnis N."/>
        </authorList>
    </citation>
    <scope>NUCLEOTIDE SEQUENCE [LARGE SCALE GENOMIC DNA]</scope>
    <source>
        <strain evidence="2">Xp_Tom_Tuscaloosa_18b</strain>
    </source>
</reference>
<comment type="caution">
    <text evidence="2">The sequence shown here is derived from an EMBL/GenBank/DDBJ whole genome shotgun (WGS) entry which is preliminary data.</text>
</comment>
<accession>A0A6P0FNJ9</accession>
<gene>
    <name evidence="2" type="ORF">G3W61_20925</name>
</gene>
<evidence type="ECO:0000256" key="1">
    <source>
        <dbReference type="SAM" id="MobiDB-lite"/>
    </source>
</evidence>
<evidence type="ECO:0000313" key="3">
    <source>
        <dbReference type="Proteomes" id="UP000471082"/>
    </source>
</evidence>
<dbReference type="RefSeq" id="WP_156202008.1">
    <property type="nucleotide sequence ID" value="NZ_CP116305.1"/>
</dbReference>
<organism evidence="2 3">
    <name type="scientific">Xanthomonas perforans</name>
    <dbReference type="NCBI Taxonomy" id="442694"/>
    <lineage>
        <taxon>Bacteria</taxon>
        <taxon>Pseudomonadati</taxon>
        <taxon>Pseudomonadota</taxon>
        <taxon>Gammaproteobacteria</taxon>
        <taxon>Lysobacterales</taxon>
        <taxon>Lysobacteraceae</taxon>
        <taxon>Xanthomonas</taxon>
    </lineage>
</organism>
<dbReference type="EMBL" id="JAAGYU010000171">
    <property type="protein sequence ID" value="NEL78676.1"/>
    <property type="molecule type" value="Genomic_DNA"/>
</dbReference>
<proteinExistence type="predicted"/>
<feature type="region of interest" description="Disordered" evidence="1">
    <location>
        <begin position="24"/>
        <end position="53"/>
    </location>
</feature>
<name>A0A6P0FNJ9_XANPE</name>
<dbReference type="AlphaFoldDB" id="A0A6P0FNJ9"/>
<dbReference type="Proteomes" id="UP000471082">
    <property type="component" value="Unassembled WGS sequence"/>
</dbReference>
<feature type="compositionally biased region" description="Basic and acidic residues" evidence="1">
    <location>
        <begin position="43"/>
        <end position="53"/>
    </location>
</feature>
<protein>
    <submittedName>
        <fullName evidence="2">Uncharacterized protein</fullName>
    </submittedName>
</protein>